<dbReference type="InterPro" id="IPR008253">
    <property type="entry name" value="Marvel"/>
</dbReference>
<protein>
    <submittedName>
        <fullName evidence="10">MARVEL domain-containing protein</fullName>
    </submittedName>
</protein>
<keyword evidence="3 7" id="KW-1133">Transmembrane helix</keyword>
<name>A0A914V0B1_9BILA</name>
<evidence type="ECO:0000256" key="3">
    <source>
        <dbReference type="ARBA" id="ARBA00022989"/>
    </source>
</evidence>
<evidence type="ECO:0000313" key="9">
    <source>
        <dbReference type="Proteomes" id="UP000887566"/>
    </source>
</evidence>
<keyword evidence="4 5" id="KW-0472">Membrane</keyword>
<dbReference type="GO" id="GO:0016020">
    <property type="term" value="C:membrane"/>
    <property type="evidence" value="ECO:0007669"/>
    <property type="project" value="UniProtKB-SubCell"/>
</dbReference>
<evidence type="ECO:0000313" key="10">
    <source>
        <dbReference type="WBParaSite" id="PSAMB.scaffold1414size31793.g12931.t1"/>
    </source>
</evidence>
<feature type="transmembrane region" description="Helical" evidence="7">
    <location>
        <begin position="115"/>
        <end position="139"/>
    </location>
</feature>
<reference evidence="10" key="1">
    <citation type="submission" date="2022-11" db="UniProtKB">
        <authorList>
            <consortium name="WormBaseParasite"/>
        </authorList>
    </citation>
    <scope>IDENTIFICATION</scope>
</reference>
<organism evidence="9 10">
    <name type="scientific">Plectus sambesii</name>
    <dbReference type="NCBI Taxonomy" id="2011161"/>
    <lineage>
        <taxon>Eukaryota</taxon>
        <taxon>Metazoa</taxon>
        <taxon>Ecdysozoa</taxon>
        <taxon>Nematoda</taxon>
        <taxon>Chromadorea</taxon>
        <taxon>Plectida</taxon>
        <taxon>Plectina</taxon>
        <taxon>Plectoidea</taxon>
        <taxon>Plectidae</taxon>
        <taxon>Plectus</taxon>
    </lineage>
</organism>
<dbReference type="WBParaSite" id="PSAMB.scaffold1414size31793.g12931.t1">
    <property type="protein sequence ID" value="PSAMB.scaffold1414size31793.g12931.t1"/>
    <property type="gene ID" value="PSAMB.scaffold1414size31793.g12931"/>
</dbReference>
<evidence type="ECO:0000256" key="1">
    <source>
        <dbReference type="ARBA" id="ARBA00004141"/>
    </source>
</evidence>
<dbReference type="PROSITE" id="PS51225">
    <property type="entry name" value="MARVEL"/>
    <property type="match status" value="1"/>
</dbReference>
<evidence type="ECO:0000256" key="2">
    <source>
        <dbReference type="ARBA" id="ARBA00022692"/>
    </source>
</evidence>
<feature type="region of interest" description="Disordered" evidence="6">
    <location>
        <begin position="150"/>
        <end position="169"/>
    </location>
</feature>
<evidence type="ECO:0000256" key="7">
    <source>
        <dbReference type="SAM" id="Phobius"/>
    </source>
</evidence>
<comment type="subcellular location">
    <subcellularLocation>
        <location evidence="1">Membrane</location>
        <topology evidence="1">Multi-pass membrane protein</topology>
    </subcellularLocation>
</comment>
<accession>A0A914V0B1</accession>
<feature type="transmembrane region" description="Helical" evidence="7">
    <location>
        <begin position="77"/>
        <end position="103"/>
    </location>
</feature>
<dbReference type="PANTHER" id="PTHR22776:SF77">
    <property type="entry name" value="MARVEL DOMAIN-CONTAINING PROTEIN"/>
    <property type="match status" value="1"/>
</dbReference>
<keyword evidence="9" id="KW-1185">Reference proteome</keyword>
<dbReference type="Proteomes" id="UP000887566">
    <property type="component" value="Unplaced"/>
</dbReference>
<evidence type="ECO:0000256" key="6">
    <source>
        <dbReference type="SAM" id="MobiDB-lite"/>
    </source>
</evidence>
<sequence length="169" mass="18748">MLNFDFSRLLRVPDFCKPVQLLNGLILIICIASVTQVSGVGYLWFIIILQFITSAVATVLFAAGLQDMIVSSLTDRTLPWAFIEMCYSTVFAILSGISVWIALRTNSNLLVKSGGGLVAGAVFFVAQAGLYGVPAYVYYERNREEERNRDITANPRYLDNNAPEYGYQA</sequence>
<evidence type="ECO:0000259" key="8">
    <source>
        <dbReference type="PROSITE" id="PS51225"/>
    </source>
</evidence>
<evidence type="ECO:0000256" key="5">
    <source>
        <dbReference type="PROSITE-ProRule" id="PRU00581"/>
    </source>
</evidence>
<dbReference type="InterPro" id="IPR050578">
    <property type="entry name" value="MARVEL-CKLF_proteins"/>
</dbReference>
<feature type="transmembrane region" description="Helical" evidence="7">
    <location>
        <begin position="21"/>
        <end position="37"/>
    </location>
</feature>
<evidence type="ECO:0000256" key="4">
    <source>
        <dbReference type="ARBA" id="ARBA00023136"/>
    </source>
</evidence>
<dbReference type="PANTHER" id="PTHR22776">
    <property type="entry name" value="MARVEL-CONTAINING POTENTIAL LIPID RAFT-ASSOCIATED PROTEIN"/>
    <property type="match status" value="1"/>
</dbReference>
<feature type="domain" description="MARVEL" evidence="8">
    <location>
        <begin position="8"/>
        <end position="143"/>
    </location>
</feature>
<keyword evidence="2 5" id="KW-0812">Transmembrane</keyword>
<proteinExistence type="predicted"/>
<dbReference type="AlphaFoldDB" id="A0A914V0B1"/>
<feature type="transmembrane region" description="Helical" evidence="7">
    <location>
        <begin position="43"/>
        <end position="65"/>
    </location>
</feature>